<dbReference type="RefSeq" id="WP_397715598.1">
    <property type="nucleotide sequence ID" value="NZ_JBIRGN010000005.1"/>
</dbReference>
<organism evidence="2 3">
    <name type="scientific">Streptomyces longisporoflavus</name>
    <dbReference type="NCBI Taxonomy" id="28044"/>
    <lineage>
        <taxon>Bacteria</taxon>
        <taxon>Bacillati</taxon>
        <taxon>Actinomycetota</taxon>
        <taxon>Actinomycetes</taxon>
        <taxon>Kitasatosporales</taxon>
        <taxon>Streptomycetaceae</taxon>
        <taxon>Streptomyces</taxon>
    </lineage>
</organism>
<dbReference type="EMBL" id="JBIRGQ010000005">
    <property type="protein sequence ID" value="MFH8549155.1"/>
    <property type="molecule type" value="Genomic_DNA"/>
</dbReference>
<evidence type="ECO:0000256" key="1">
    <source>
        <dbReference type="SAM" id="MobiDB-lite"/>
    </source>
</evidence>
<comment type="caution">
    <text evidence="2">The sequence shown here is derived from an EMBL/GenBank/DDBJ whole genome shotgun (WGS) entry which is preliminary data.</text>
</comment>
<keyword evidence="3" id="KW-1185">Reference proteome</keyword>
<accession>A0ABW7QXV5</accession>
<feature type="region of interest" description="Disordered" evidence="1">
    <location>
        <begin position="323"/>
        <end position="350"/>
    </location>
</feature>
<protein>
    <submittedName>
        <fullName evidence="2">Uncharacterized protein</fullName>
    </submittedName>
</protein>
<sequence length="350" mass="37402">MSAAEIGDLVEAWGGVQDDYQSRRDAAKDRIVLECARALAADPGGERAHQWTLGLVMMLPYVGWLPGDGVPGAVFEAVRAADGALGGRPCPHAVHPYAEDELEDHLFWLRDLLPDLVDESAEWDEDERPRDEWLCPRNVAGFARIAMDFIEPGSAAGVPPRLPEDTRRDIESLSAVLHGCPRPGTDVDSEISRVGDALGRAADPDDRAGLVIATAAVSWYAISDMMRSESVLDDLAAGLETALTRLSDARCAHDGHPGLPGSGPDAVWVGLHLSSPAGRRVYEAERGSSGWGAPQEALLCPVFTAATARETLARLRERREALFGAEPPVDGADSPVDGAEPPGNRDNPES</sequence>
<dbReference type="Proteomes" id="UP001610818">
    <property type="component" value="Unassembled WGS sequence"/>
</dbReference>
<evidence type="ECO:0000313" key="3">
    <source>
        <dbReference type="Proteomes" id="UP001610818"/>
    </source>
</evidence>
<gene>
    <name evidence="2" type="ORF">ACH4F9_29460</name>
</gene>
<reference evidence="2 3" key="1">
    <citation type="submission" date="2024-10" db="EMBL/GenBank/DDBJ databases">
        <title>The Natural Products Discovery Center: Release of the First 8490 Sequenced Strains for Exploring Actinobacteria Biosynthetic Diversity.</title>
        <authorList>
            <person name="Kalkreuter E."/>
            <person name="Kautsar S.A."/>
            <person name="Yang D."/>
            <person name="Bader C.D."/>
            <person name="Teijaro C.N."/>
            <person name="Fluegel L."/>
            <person name="Davis C.M."/>
            <person name="Simpson J.R."/>
            <person name="Lauterbach L."/>
            <person name="Steele A.D."/>
            <person name="Gui C."/>
            <person name="Meng S."/>
            <person name="Li G."/>
            <person name="Viehrig K."/>
            <person name="Ye F."/>
            <person name="Su P."/>
            <person name="Kiefer A.F."/>
            <person name="Nichols A."/>
            <person name="Cepeda A.J."/>
            <person name="Yan W."/>
            <person name="Fan B."/>
            <person name="Jiang Y."/>
            <person name="Adhikari A."/>
            <person name="Zheng C.-J."/>
            <person name="Schuster L."/>
            <person name="Cowan T.M."/>
            <person name="Smanski M.J."/>
            <person name="Chevrette M.G."/>
            <person name="De Carvalho L.P.S."/>
            <person name="Shen B."/>
        </authorList>
    </citation>
    <scope>NUCLEOTIDE SEQUENCE [LARGE SCALE GENOMIC DNA]</scope>
    <source>
        <strain evidence="2 3">NPDC017990</strain>
    </source>
</reference>
<evidence type="ECO:0000313" key="2">
    <source>
        <dbReference type="EMBL" id="MFH8549155.1"/>
    </source>
</evidence>
<proteinExistence type="predicted"/>
<name>A0ABW7QXV5_9ACTN</name>